<reference evidence="2" key="1">
    <citation type="submission" date="2016-10" db="EMBL/GenBank/DDBJ databases">
        <authorList>
            <person name="Varghese N."/>
            <person name="Submissions S."/>
        </authorList>
    </citation>
    <scope>NUCLEOTIDE SEQUENCE [LARGE SCALE GENOMIC DNA]</scope>
    <source>
        <strain evidence="2">CGMCC 1.9230</strain>
    </source>
</reference>
<protein>
    <recommendedName>
        <fullName evidence="3">Transposase DDE domain-containing protein</fullName>
    </recommendedName>
</protein>
<organism evidence="1 2">
    <name type="scientific">Flavobacterium urumqiense</name>
    <dbReference type="NCBI Taxonomy" id="935224"/>
    <lineage>
        <taxon>Bacteria</taxon>
        <taxon>Pseudomonadati</taxon>
        <taxon>Bacteroidota</taxon>
        <taxon>Flavobacteriia</taxon>
        <taxon>Flavobacteriales</taxon>
        <taxon>Flavobacteriaceae</taxon>
        <taxon>Flavobacterium</taxon>
    </lineage>
</organism>
<accession>A0A1H5ZQJ4</accession>
<dbReference type="Proteomes" id="UP000236737">
    <property type="component" value="Unassembled WGS sequence"/>
</dbReference>
<gene>
    <name evidence="1" type="ORF">SAMN04488130_11190</name>
</gene>
<evidence type="ECO:0000313" key="1">
    <source>
        <dbReference type="EMBL" id="SEG38768.1"/>
    </source>
</evidence>
<name>A0A1H5ZQJ4_9FLAO</name>
<dbReference type="EMBL" id="FNVP01000011">
    <property type="protein sequence ID" value="SEG38768.1"/>
    <property type="molecule type" value="Genomic_DNA"/>
</dbReference>
<dbReference type="AlphaFoldDB" id="A0A1H5ZQJ4"/>
<evidence type="ECO:0000313" key="2">
    <source>
        <dbReference type="Proteomes" id="UP000236737"/>
    </source>
</evidence>
<sequence length="101" mass="11966">MRSFLKKYKTTDVRLCFAWGQSLLILKHSVRFISNVKLETSKKNQNDYKSRSNIFRKSRKTIETLFSKLCDQFIIRNNYAKNLEGFETRILAKITALKLVE</sequence>
<evidence type="ECO:0008006" key="3">
    <source>
        <dbReference type="Google" id="ProtNLM"/>
    </source>
</evidence>
<proteinExistence type="predicted"/>
<keyword evidence="2" id="KW-1185">Reference proteome</keyword>